<dbReference type="EMBL" id="JASJEX010000002">
    <property type="protein sequence ID" value="MDJ1129160.1"/>
    <property type="molecule type" value="Genomic_DNA"/>
</dbReference>
<dbReference type="Proteomes" id="UP001431693">
    <property type="component" value="Unassembled WGS sequence"/>
</dbReference>
<dbReference type="Pfam" id="PF12784">
    <property type="entry name" value="PDDEXK_2"/>
    <property type="match status" value="1"/>
</dbReference>
<reference evidence="1" key="1">
    <citation type="submission" date="2023-05" db="EMBL/GenBank/DDBJ databases">
        <title>[olsenella] sp. nov., isolated from a pig farm feces dump.</title>
        <authorList>
            <person name="Chang Y.-H."/>
        </authorList>
    </citation>
    <scope>NUCLEOTIDE SEQUENCE</scope>
    <source>
        <strain evidence="1">YH-ols2217</strain>
    </source>
</reference>
<protein>
    <submittedName>
        <fullName evidence="1">PD-(D/E)XK nuclease family transposase</fullName>
    </submittedName>
</protein>
<organism evidence="1 2">
    <name type="scientific">Kribbibacterium absianum</name>
    <dbReference type="NCBI Taxonomy" id="3044210"/>
    <lineage>
        <taxon>Bacteria</taxon>
        <taxon>Bacillati</taxon>
        <taxon>Actinomycetota</taxon>
        <taxon>Coriobacteriia</taxon>
        <taxon>Coriobacteriales</taxon>
        <taxon>Kribbibacteriaceae</taxon>
        <taxon>Kribbibacterium</taxon>
    </lineage>
</organism>
<keyword evidence="2" id="KW-1185">Reference proteome</keyword>
<name>A0ABT6ZJD5_9ACTN</name>
<evidence type="ECO:0000313" key="1">
    <source>
        <dbReference type="EMBL" id="MDJ1129160.1"/>
    </source>
</evidence>
<evidence type="ECO:0000313" key="2">
    <source>
        <dbReference type="Proteomes" id="UP001431693"/>
    </source>
</evidence>
<gene>
    <name evidence="1" type="ORF">QJ043_03550</name>
</gene>
<sequence length="283" mass="32759">MRQTDGKKTSKPARSIQENLLFCWVFEQEDVFREIIEAAWSIKVQDLEVVVQEKVYKTPDGTKGIRMDVWGRGKAVQWDVEMQRKELVDFDARLGFYHTRMQGGAIDAGEEYSELGDTYVLVFCDFDPYGFGDPVYNWLTVLDNHRDYSIDDRRHTMLVNMKAWRQMPEGQIREFAQYAEEDEVTGQLSSKIDSYVQRFRKHPTERMAEEAVMLASSFQFMLDEEREASRAEGEACGRDEMAAVAKALLRAERFEDLRALSELQGRELGDAVSRYAEELGLRG</sequence>
<accession>A0ABT6ZJD5</accession>
<dbReference type="RefSeq" id="WP_283713892.1">
    <property type="nucleotide sequence ID" value="NZ_JASJEW010000007.1"/>
</dbReference>
<proteinExistence type="predicted"/>
<comment type="caution">
    <text evidence="1">The sequence shown here is derived from an EMBL/GenBank/DDBJ whole genome shotgun (WGS) entry which is preliminary data.</text>
</comment>